<evidence type="ECO:0000259" key="7">
    <source>
        <dbReference type="PROSITE" id="PS52029"/>
    </source>
</evidence>
<dbReference type="InterPro" id="IPR038063">
    <property type="entry name" value="Transpep_catalytic_dom"/>
</dbReference>
<sequence length="459" mass="49831">MTHKKRWIAASATIILAFGLGYVWRATHFQSHFLSDTEIAGVHVGGQTAAQAAQTLRNKLSNQRYTISEHQRTLTTFTSKEAGVKAYSTATLQQLLAKQNAFAWPMHLTTAAASDQSLSKQAIDQAQLNRLASQVVASAGTNRTKTVNATLVYQQHKFQIKAPTYGTEVTQASVAAALSAAVRQDKTQINLKQAYVKPTVLANSPKLKAAKTKATTLSKNTITYHLAQHTVQIPSDTIASWLTTTNGNVSVSQPQILKYLTKLSYKYGTVHHARHFKTTGGSTVTVPAGLYGWSIKVASETPKLAKIVLAGKSTTRTPVIQGTGYHANGTDIGNTYVEVSKAHQHMWIYKHGKLVISTAVVTGKPVKGTTPSGVYVVWSKQRNATLRGQNDDGSNYASPVSYWMPVDDTGVGIHDSPWQPRYGGNWYLTHGSHGCVNTPPSVMSKVYATVPLKTPVVIY</sequence>
<evidence type="ECO:0000256" key="6">
    <source>
        <dbReference type="PROSITE-ProRule" id="PRU01373"/>
    </source>
</evidence>
<feature type="domain" description="L,D-TPase catalytic" evidence="7">
    <location>
        <begin position="335"/>
        <end position="459"/>
    </location>
</feature>
<dbReference type="GO" id="GO:0008360">
    <property type="term" value="P:regulation of cell shape"/>
    <property type="evidence" value="ECO:0007669"/>
    <property type="project" value="UniProtKB-UniRule"/>
</dbReference>
<dbReference type="InterPro" id="IPR050979">
    <property type="entry name" value="LD-transpeptidase"/>
</dbReference>
<gene>
    <name evidence="8" type="ORF">FD14_GL001146</name>
</gene>
<keyword evidence="5 6" id="KW-0961">Cell wall biogenesis/degradation</keyword>
<dbReference type="UniPathway" id="UPA00219"/>
<comment type="pathway">
    <text evidence="1 6">Cell wall biogenesis; peptidoglycan biosynthesis.</text>
</comment>
<dbReference type="Proteomes" id="UP000051442">
    <property type="component" value="Unassembled WGS sequence"/>
</dbReference>
<keyword evidence="4 6" id="KW-0573">Peptidoglycan synthesis</keyword>
<dbReference type="GO" id="GO:0005576">
    <property type="term" value="C:extracellular region"/>
    <property type="evidence" value="ECO:0007669"/>
    <property type="project" value="TreeGrafter"/>
</dbReference>
<dbReference type="Gene3D" id="2.40.440.10">
    <property type="entry name" value="L,D-transpeptidase catalytic domain-like"/>
    <property type="match status" value="1"/>
</dbReference>
<keyword evidence="9" id="KW-1185">Reference proteome</keyword>
<feature type="active site" description="Proton donor/acceptor" evidence="6">
    <location>
        <position position="414"/>
    </location>
</feature>
<dbReference type="SUPFAM" id="SSF143985">
    <property type="entry name" value="L,D-transpeptidase pre-catalytic domain-like"/>
    <property type="match status" value="1"/>
</dbReference>
<dbReference type="STRING" id="1423804.FD14_GL001146"/>
<dbReference type="RefSeq" id="WP_054737088.1">
    <property type="nucleotide sequence ID" value="NZ_AYZM01000119.1"/>
</dbReference>
<keyword evidence="2" id="KW-0808">Transferase</keyword>
<reference evidence="8 9" key="1">
    <citation type="journal article" date="2015" name="Genome Announc.">
        <title>Expanding the biotechnology potential of lactobacilli through comparative genomics of 213 strains and associated genera.</title>
        <authorList>
            <person name="Sun Z."/>
            <person name="Harris H.M."/>
            <person name="McCann A."/>
            <person name="Guo C."/>
            <person name="Argimon S."/>
            <person name="Zhang W."/>
            <person name="Yang X."/>
            <person name="Jeffery I.B."/>
            <person name="Cooney J.C."/>
            <person name="Kagawa T.F."/>
            <person name="Liu W."/>
            <person name="Song Y."/>
            <person name="Salvetti E."/>
            <person name="Wrobel A."/>
            <person name="Rasinkangas P."/>
            <person name="Parkhill J."/>
            <person name="Rea M.C."/>
            <person name="O'Sullivan O."/>
            <person name="Ritari J."/>
            <person name="Douillard F.P."/>
            <person name="Paul Ross R."/>
            <person name="Yang R."/>
            <person name="Briner A.E."/>
            <person name="Felis G.E."/>
            <person name="de Vos W.M."/>
            <person name="Barrangou R."/>
            <person name="Klaenhammer T.R."/>
            <person name="Caufield P.W."/>
            <person name="Cui Y."/>
            <person name="Zhang H."/>
            <person name="O'Toole P.W."/>
        </authorList>
    </citation>
    <scope>NUCLEOTIDE SEQUENCE [LARGE SCALE GENOMIC DNA]</scope>
    <source>
        <strain evidence="8 9">DSM 23365</strain>
    </source>
</reference>
<keyword evidence="3 6" id="KW-0133">Cell shape</keyword>
<dbReference type="PROSITE" id="PS52029">
    <property type="entry name" value="LD_TPASE"/>
    <property type="match status" value="1"/>
</dbReference>
<evidence type="ECO:0000256" key="3">
    <source>
        <dbReference type="ARBA" id="ARBA00022960"/>
    </source>
</evidence>
<dbReference type="AlphaFoldDB" id="A0A0R2EY01"/>
<evidence type="ECO:0000256" key="4">
    <source>
        <dbReference type="ARBA" id="ARBA00022984"/>
    </source>
</evidence>
<dbReference type="SUPFAM" id="SSF141523">
    <property type="entry name" value="L,D-transpeptidase catalytic domain-like"/>
    <property type="match status" value="1"/>
</dbReference>
<dbReference type="EMBL" id="AYZM01000119">
    <property type="protein sequence ID" value="KRN21279.1"/>
    <property type="molecule type" value="Genomic_DNA"/>
</dbReference>
<dbReference type="InterPro" id="IPR005490">
    <property type="entry name" value="LD_TPept_cat_dom"/>
</dbReference>
<dbReference type="PANTHER" id="PTHR30582:SF33">
    <property type="entry name" value="EXPORTED PROTEIN"/>
    <property type="match status" value="1"/>
</dbReference>
<feature type="active site" description="Nucleophile" evidence="6">
    <location>
        <position position="435"/>
    </location>
</feature>
<dbReference type="Gene3D" id="3.10.20.800">
    <property type="match status" value="1"/>
</dbReference>
<dbReference type="GO" id="GO:0016740">
    <property type="term" value="F:transferase activity"/>
    <property type="evidence" value="ECO:0007669"/>
    <property type="project" value="UniProtKB-KW"/>
</dbReference>
<evidence type="ECO:0000256" key="2">
    <source>
        <dbReference type="ARBA" id="ARBA00022679"/>
    </source>
</evidence>
<evidence type="ECO:0000256" key="1">
    <source>
        <dbReference type="ARBA" id="ARBA00004752"/>
    </source>
</evidence>
<dbReference type="PATRIC" id="fig|1423804.4.peg.1230"/>
<evidence type="ECO:0000313" key="9">
    <source>
        <dbReference type="Proteomes" id="UP000051442"/>
    </source>
</evidence>
<dbReference type="InterPro" id="IPR038054">
    <property type="entry name" value="LD_TPept-like_central_sf"/>
</dbReference>
<dbReference type="PANTHER" id="PTHR30582">
    <property type="entry name" value="L,D-TRANSPEPTIDASE"/>
    <property type="match status" value="1"/>
</dbReference>
<dbReference type="GO" id="GO:0071555">
    <property type="term" value="P:cell wall organization"/>
    <property type="evidence" value="ECO:0007669"/>
    <property type="project" value="UniProtKB-UniRule"/>
</dbReference>
<evidence type="ECO:0000256" key="5">
    <source>
        <dbReference type="ARBA" id="ARBA00023316"/>
    </source>
</evidence>
<proteinExistence type="predicted"/>
<dbReference type="InterPro" id="IPR022029">
    <property type="entry name" value="YoaR-like_PG-bd"/>
</dbReference>
<name>A0A0R2EY01_9LACO</name>
<organism evidence="8 9">
    <name type="scientific">Secundilactobacillus similis DSM 23365 = JCM 2765</name>
    <dbReference type="NCBI Taxonomy" id="1423804"/>
    <lineage>
        <taxon>Bacteria</taxon>
        <taxon>Bacillati</taxon>
        <taxon>Bacillota</taxon>
        <taxon>Bacilli</taxon>
        <taxon>Lactobacillales</taxon>
        <taxon>Lactobacillaceae</taxon>
        <taxon>Secundilactobacillus</taxon>
    </lineage>
</organism>
<dbReference type="CDD" id="cd16913">
    <property type="entry name" value="YkuD_like"/>
    <property type="match status" value="1"/>
</dbReference>
<dbReference type="OrthoDB" id="3176960at2"/>
<dbReference type="GO" id="GO:0071972">
    <property type="term" value="F:peptidoglycan L,D-transpeptidase activity"/>
    <property type="evidence" value="ECO:0007669"/>
    <property type="project" value="TreeGrafter"/>
</dbReference>
<protein>
    <recommendedName>
        <fullName evidence="7">L,D-TPase catalytic domain-containing protein</fullName>
    </recommendedName>
</protein>
<evidence type="ECO:0000313" key="8">
    <source>
        <dbReference type="EMBL" id="KRN21279.1"/>
    </source>
</evidence>
<comment type="caution">
    <text evidence="8">The sequence shown here is derived from an EMBL/GenBank/DDBJ whole genome shotgun (WGS) entry which is preliminary data.</text>
</comment>
<dbReference type="GO" id="GO:0018104">
    <property type="term" value="P:peptidoglycan-protein cross-linking"/>
    <property type="evidence" value="ECO:0007669"/>
    <property type="project" value="TreeGrafter"/>
</dbReference>
<dbReference type="Pfam" id="PF03734">
    <property type="entry name" value="YkuD"/>
    <property type="match status" value="1"/>
</dbReference>
<dbReference type="Pfam" id="PF12229">
    <property type="entry name" value="PG_binding_4"/>
    <property type="match status" value="1"/>
</dbReference>
<accession>A0A0R2EY01</accession>